<organism evidence="2">
    <name type="scientific">hydrothermal vent metagenome</name>
    <dbReference type="NCBI Taxonomy" id="652676"/>
    <lineage>
        <taxon>unclassified sequences</taxon>
        <taxon>metagenomes</taxon>
        <taxon>ecological metagenomes</taxon>
    </lineage>
</organism>
<keyword evidence="1" id="KW-0472">Membrane</keyword>
<gene>
    <name evidence="2" type="ORF">MNBD_NITROSPIRAE01-656</name>
</gene>
<feature type="transmembrane region" description="Helical" evidence="1">
    <location>
        <begin position="12"/>
        <end position="35"/>
    </location>
</feature>
<accession>A0A3B1D5W4</accession>
<reference evidence="2" key="1">
    <citation type="submission" date="2018-06" db="EMBL/GenBank/DDBJ databases">
        <authorList>
            <person name="Zhirakovskaya E."/>
        </authorList>
    </citation>
    <scope>NUCLEOTIDE SEQUENCE</scope>
</reference>
<dbReference type="EMBL" id="UOGF01000060">
    <property type="protein sequence ID" value="VAX30330.1"/>
    <property type="molecule type" value="Genomic_DNA"/>
</dbReference>
<keyword evidence="1" id="KW-0812">Transmembrane</keyword>
<proteinExistence type="predicted"/>
<dbReference type="AlphaFoldDB" id="A0A3B1D5W4"/>
<evidence type="ECO:0000256" key="1">
    <source>
        <dbReference type="SAM" id="Phobius"/>
    </source>
</evidence>
<name>A0A3B1D5W4_9ZZZZ</name>
<protein>
    <submittedName>
        <fullName evidence="2">Uncharacterized protein</fullName>
    </submittedName>
</protein>
<evidence type="ECO:0000313" key="2">
    <source>
        <dbReference type="EMBL" id="VAX30330.1"/>
    </source>
</evidence>
<keyword evidence="1" id="KW-1133">Transmembrane helix</keyword>
<sequence length="45" mass="5127">MDDIWAYPYRLGIGLFFLASTVAFMVVFIGIAMWLEKALKDDPNS</sequence>